<proteinExistence type="predicted"/>
<accession>A0AAD3YBU5</accession>
<evidence type="ECO:0000256" key="5">
    <source>
        <dbReference type="ARBA" id="ARBA00023054"/>
    </source>
</evidence>
<feature type="region of interest" description="Disordered" evidence="7">
    <location>
        <begin position="1484"/>
        <end position="1574"/>
    </location>
</feature>
<comment type="subcellular location">
    <subcellularLocation>
        <location evidence="1">Cytoplasm</location>
    </subcellularLocation>
</comment>
<evidence type="ECO:0000313" key="8">
    <source>
        <dbReference type="EMBL" id="GMK57410.1"/>
    </source>
</evidence>
<dbReference type="SUPFAM" id="SSF50965">
    <property type="entry name" value="Galactose oxidase, central domain"/>
    <property type="match status" value="2"/>
</dbReference>
<dbReference type="InterPro" id="IPR015915">
    <property type="entry name" value="Kelch-typ_b-propeller"/>
</dbReference>
<dbReference type="InterPro" id="IPR011043">
    <property type="entry name" value="Gal_Oxase/kelch_b-propeller"/>
</dbReference>
<keyword evidence="3" id="KW-0963">Cytoplasm</keyword>
<dbReference type="FunFam" id="2.120.10.80:FF:000049">
    <property type="entry name" value="Cell polarity protein (Tea1)"/>
    <property type="match status" value="1"/>
</dbReference>
<dbReference type="Gene3D" id="1.20.5.170">
    <property type="match status" value="1"/>
</dbReference>
<name>A0AAD3YBU5_9TREE</name>
<feature type="compositionally biased region" description="Low complexity" evidence="7">
    <location>
        <begin position="674"/>
        <end position="690"/>
    </location>
</feature>
<keyword evidence="5 6" id="KW-0175">Coiled coil</keyword>
<protein>
    <recommendedName>
        <fullName evidence="10">Galactose oxidase</fullName>
    </recommendedName>
</protein>
<evidence type="ECO:0000313" key="9">
    <source>
        <dbReference type="Proteomes" id="UP001222932"/>
    </source>
</evidence>
<dbReference type="Pfam" id="PF24681">
    <property type="entry name" value="Kelch_KLHDC2_KLHL20_DRC7"/>
    <property type="match status" value="1"/>
</dbReference>
<feature type="region of interest" description="Disordered" evidence="7">
    <location>
        <begin position="512"/>
        <end position="722"/>
    </location>
</feature>
<organism evidence="8 9">
    <name type="scientific">Cutaneotrichosporon spelunceum</name>
    <dbReference type="NCBI Taxonomy" id="1672016"/>
    <lineage>
        <taxon>Eukaryota</taxon>
        <taxon>Fungi</taxon>
        <taxon>Dikarya</taxon>
        <taxon>Basidiomycota</taxon>
        <taxon>Agaricomycotina</taxon>
        <taxon>Tremellomycetes</taxon>
        <taxon>Trichosporonales</taxon>
        <taxon>Trichosporonaceae</taxon>
        <taxon>Cutaneotrichosporon</taxon>
    </lineage>
</organism>
<evidence type="ECO:0000256" key="1">
    <source>
        <dbReference type="ARBA" id="ARBA00004496"/>
    </source>
</evidence>
<evidence type="ECO:0008006" key="10">
    <source>
        <dbReference type="Google" id="ProtNLM"/>
    </source>
</evidence>
<feature type="compositionally biased region" description="Polar residues" evidence="7">
    <location>
        <begin position="1401"/>
        <end position="1413"/>
    </location>
</feature>
<feature type="region of interest" description="Disordered" evidence="7">
    <location>
        <begin position="74"/>
        <end position="123"/>
    </location>
</feature>
<dbReference type="Proteomes" id="UP001222932">
    <property type="component" value="Unassembled WGS sequence"/>
</dbReference>
<feature type="region of interest" description="Disordered" evidence="7">
    <location>
        <begin position="1303"/>
        <end position="1336"/>
    </location>
</feature>
<dbReference type="PANTHER" id="PTHR23244">
    <property type="entry name" value="KELCH REPEAT DOMAIN"/>
    <property type="match status" value="1"/>
</dbReference>
<keyword evidence="4" id="KW-0677">Repeat</keyword>
<evidence type="ECO:0000256" key="6">
    <source>
        <dbReference type="SAM" id="Coils"/>
    </source>
</evidence>
<keyword evidence="9" id="KW-1185">Reference proteome</keyword>
<evidence type="ECO:0000256" key="2">
    <source>
        <dbReference type="ARBA" id="ARBA00022441"/>
    </source>
</evidence>
<reference evidence="8" key="2">
    <citation type="submission" date="2023-06" db="EMBL/GenBank/DDBJ databases">
        <authorList>
            <person name="Kobayashi Y."/>
            <person name="Kayamori A."/>
            <person name="Aoki K."/>
            <person name="Shiwa Y."/>
            <person name="Fujita N."/>
            <person name="Sugita T."/>
            <person name="Iwasaki W."/>
            <person name="Tanaka N."/>
            <person name="Takashima M."/>
        </authorList>
    </citation>
    <scope>NUCLEOTIDE SEQUENCE</scope>
    <source>
        <strain evidence="8">HIS016</strain>
    </source>
</reference>
<dbReference type="EMBL" id="BTCM01000004">
    <property type="protein sequence ID" value="GMK57410.1"/>
    <property type="molecule type" value="Genomic_DNA"/>
</dbReference>
<feature type="compositionally biased region" description="Basic and acidic residues" evidence="7">
    <location>
        <begin position="652"/>
        <end position="662"/>
    </location>
</feature>
<dbReference type="GO" id="GO:0061245">
    <property type="term" value="P:establishment or maintenance of bipolar cell polarity"/>
    <property type="evidence" value="ECO:0007669"/>
    <property type="project" value="TreeGrafter"/>
</dbReference>
<feature type="region of interest" description="Disordered" evidence="7">
    <location>
        <begin position="1386"/>
        <end position="1414"/>
    </location>
</feature>
<dbReference type="SUPFAM" id="SSF57997">
    <property type="entry name" value="Tropomyosin"/>
    <property type="match status" value="1"/>
</dbReference>
<gene>
    <name evidence="8" type="ORF">CspeluHIS016_0402440</name>
</gene>
<feature type="region of interest" description="Disordered" evidence="7">
    <location>
        <begin position="1253"/>
        <end position="1279"/>
    </location>
</feature>
<feature type="coiled-coil region" evidence="6">
    <location>
        <begin position="845"/>
        <end position="872"/>
    </location>
</feature>
<evidence type="ECO:0000256" key="3">
    <source>
        <dbReference type="ARBA" id="ARBA00022490"/>
    </source>
</evidence>
<feature type="compositionally biased region" description="Polar residues" evidence="7">
    <location>
        <begin position="626"/>
        <end position="644"/>
    </location>
</feature>
<feature type="compositionally biased region" description="Basic and acidic residues" evidence="7">
    <location>
        <begin position="1518"/>
        <end position="1543"/>
    </location>
</feature>
<dbReference type="GO" id="GO:0051285">
    <property type="term" value="C:cell cortex of cell tip"/>
    <property type="evidence" value="ECO:0007669"/>
    <property type="project" value="TreeGrafter"/>
</dbReference>
<feature type="compositionally biased region" description="Basic and acidic residues" evidence="7">
    <location>
        <begin position="1263"/>
        <end position="1279"/>
    </location>
</feature>
<feature type="region of interest" description="Disordered" evidence="7">
    <location>
        <begin position="136"/>
        <end position="170"/>
    </location>
</feature>
<feature type="compositionally biased region" description="Polar residues" evidence="7">
    <location>
        <begin position="561"/>
        <end position="583"/>
    </location>
</feature>
<evidence type="ECO:0000256" key="7">
    <source>
        <dbReference type="SAM" id="MobiDB-lite"/>
    </source>
</evidence>
<keyword evidence="2" id="KW-0880">Kelch repeat</keyword>
<sequence length="1574" mass="172983">MAIFKKKAKTDREHGARSPTNSPPVQVQPPMVAVVQRGVSDSFAPPNAPISQNPKRMTNSTQFGAVATPTVLQSPQAGRASPGPAGLQMGQGGGYTVGMGLPSSLQQGHPQHKQQASLGSINGPLSPLAMFSAQNMAPAGGAMPQPQQYQQFPQQQQLQTQPQQQQLQQAGVLQQIPPHNPGYPWSTRPLRLYQPREHSQPLSPFPRYGLSVPPYPSHSGHMLLFGGLVADRAHNDLWSLDVRDHSLQLVKTRGEAPLPRIGHVSAIADRIMLVFGGDTKVDENDKQDEGLYVLDLRTQEWSHIPVVTGPCGRYGHAACMLGGYFYVHGGHVDGKNFDDLWAFDIRQLGRNDGQYTWERITYNSPAPLARTGHTIVPYQNQLFLFGGTDGDYHYNDSWSFHIPTGVWTELECIGYIPIPREGHAAAIVDDVVYVFGGRDVHGKDLGDLAAFRISNKRWYMFQNMGPAPMAKSGHSLCAAHGKVFVIGGESNLAPEVPRDDPNVIHILDTGKIKYPSDSQAPGGARAPQPVRPRTTSDATDRRPANGSNPNGSGPYGMGSAGNAQAASMASRSVDNVSRTMSPPQISPEPRSLIITNDTDAKLTKHTPNSESLDSVGPPGAGLRMNGQPQSMGVPQPMLQGNQLPQGVPPQRPRREGDEEYRRAMSPPEVTINGTPNTTSSSPTNESVVTPNGDVVAPVARRRSMSPPPAGHVPSHTVHPNMRNTRSPPPQLCVGEDGQPALPPDAFYFSGKSPGGGSRPGSLLGRPGSLLGRPGSIIGNRPGSVAGTADLLREIKARETEADGAKRREGALRVLLGKAIEQGYIVDDDVADVPSSDMLGDNSEQLHHVALALKQLKQEKANLQNEVTQQMQLASDRIQDSERLQKAALQEAAYYRAKLAALESGDTDEASKVDVNRIADLERQLESTTTEYTGGQRELERLKSEVEHHQKTCNEATEAEAETLKRAQVAEEEVAQLQEEMETLRHQVANHDRLTREQTERFITLTSTHNQREAERDDYKTQLDDLQGKNDEFALLLEQAQVSMAATNLRADEFESMHDQTKEKVATLEQELAETKRALEDKTHEAEQATARLAEVEGLHTSAREEVTNYRTLTNGRLGDLLESHRAIREDSTRGVKGHQDQLRALEEEKGSLLKLLRDAGERVDATEAVASSHRKKARELEQQHQIVRGEMRAQRTKLAVAQNELVKYRTLFTNKDSELHERDQAVTELQTRVSLMRKLLGEHGINVTDADLESTETSNTGELESKLRDKSRAHDTAQREIDELKRRCEEAEDKANSLARMVERYKDARSPSAGSIRSGDGEGGDANQRARDAERKLADAEEAHQKRLTALQSDYETAVRYVKGTEKMLKRMKDELNKQKATNTTLLSELDGMRGRAGSPLTRSISGRTTPSESELMRKIQTLQNQYTALQAELQASQDTLNARNREWDLLRSRVEDNERDNEALREDLAQAQHRIETLLAINPSGMMGSDDEDDRLGALRRGSTASSDGGTSMAFDKFTKELKQWERARSPDTHDEESDHGLNGKAVSPNPATSAFPTAPGMPTRGTLSGEWK</sequence>
<feature type="coiled-coil region" evidence="6">
    <location>
        <begin position="917"/>
        <end position="1197"/>
    </location>
</feature>
<dbReference type="Gene3D" id="1.10.287.1490">
    <property type="match status" value="1"/>
</dbReference>
<evidence type="ECO:0000256" key="4">
    <source>
        <dbReference type="ARBA" id="ARBA00022737"/>
    </source>
</evidence>
<feature type="compositionally biased region" description="Polar residues" evidence="7">
    <location>
        <begin position="103"/>
        <end position="120"/>
    </location>
</feature>
<feature type="region of interest" description="Disordered" evidence="7">
    <location>
        <begin position="1"/>
        <end position="29"/>
    </location>
</feature>
<comment type="caution">
    <text evidence="8">The sequence shown here is derived from an EMBL/GenBank/DDBJ whole genome shotgun (WGS) entry which is preliminary data.</text>
</comment>
<dbReference type="PANTHER" id="PTHR23244:SF456">
    <property type="entry name" value="MULTIPLE EPIDERMAL GROWTH FACTOR-LIKE DOMAINS PROTEIN 8"/>
    <property type="match status" value="1"/>
</dbReference>
<feature type="compositionally biased region" description="Low complexity" evidence="7">
    <location>
        <begin position="144"/>
        <end position="170"/>
    </location>
</feature>
<dbReference type="Gene3D" id="2.120.10.80">
    <property type="entry name" value="Kelch-type beta propeller"/>
    <property type="match status" value="2"/>
</dbReference>
<reference evidence="8" key="1">
    <citation type="journal article" date="2023" name="BMC Genomics">
        <title>Chromosome-level genome assemblies of Cutaneotrichosporon spp. (Trichosporonales, Basidiomycota) reveal imbalanced evolution between nucleotide sequences and chromosome synteny.</title>
        <authorList>
            <person name="Kobayashi Y."/>
            <person name="Kayamori A."/>
            <person name="Aoki K."/>
            <person name="Shiwa Y."/>
            <person name="Matsutani M."/>
            <person name="Fujita N."/>
            <person name="Sugita T."/>
            <person name="Iwasaki W."/>
            <person name="Tanaka N."/>
            <person name="Takashima M."/>
        </authorList>
    </citation>
    <scope>NUCLEOTIDE SEQUENCE</scope>
    <source>
        <strain evidence="8">HIS016</strain>
    </source>
</reference>